<evidence type="ECO:0000313" key="6">
    <source>
        <dbReference type="Proteomes" id="UP001163846"/>
    </source>
</evidence>
<feature type="domain" description="Glyoxal oxidase N-terminal" evidence="3">
    <location>
        <begin position="76"/>
        <end position="455"/>
    </location>
</feature>
<accession>A0AA38UGI4</accession>
<dbReference type="Gene3D" id="2.60.40.10">
    <property type="entry name" value="Immunoglobulins"/>
    <property type="match status" value="1"/>
</dbReference>
<dbReference type="InterPro" id="IPR037293">
    <property type="entry name" value="Gal_Oxidase_central_sf"/>
</dbReference>
<keyword evidence="1 2" id="KW-0732">Signal</keyword>
<feature type="domain" description="Galactose oxidase-like Early set" evidence="4">
    <location>
        <begin position="460"/>
        <end position="559"/>
    </location>
</feature>
<dbReference type="Pfam" id="PF09118">
    <property type="entry name" value="GO-like_E_set"/>
    <property type="match status" value="1"/>
</dbReference>
<feature type="signal peptide" evidence="2">
    <location>
        <begin position="1"/>
        <end position="25"/>
    </location>
</feature>
<dbReference type="PANTHER" id="PTHR32208:SF96">
    <property type="entry name" value="GLYOXAL OXIDASE"/>
    <property type="match status" value="1"/>
</dbReference>
<dbReference type="Pfam" id="PF07250">
    <property type="entry name" value="Glyoxal_oxid_N"/>
    <property type="match status" value="1"/>
</dbReference>
<keyword evidence="6" id="KW-1185">Reference proteome</keyword>
<gene>
    <name evidence="5" type="ORF">F5878DRAFT_533301</name>
</gene>
<proteinExistence type="predicted"/>
<dbReference type="EMBL" id="MU806071">
    <property type="protein sequence ID" value="KAJ3840614.1"/>
    <property type="molecule type" value="Genomic_DNA"/>
</dbReference>
<protein>
    <submittedName>
        <fullName evidence="5">Glyoxal oxidase</fullName>
    </submittedName>
</protein>
<dbReference type="Gene3D" id="2.130.10.80">
    <property type="entry name" value="Galactose oxidase/kelch, beta-propeller"/>
    <property type="match status" value="1"/>
</dbReference>
<evidence type="ECO:0000259" key="4">
    <source>
        <dbReference type="Pfam" id="PF09118"/>
    </source>
</evidence>
<dbReference type="InterPro" id="IPR013783">
    <property type="entry name" value="Ig-like_fold"/>
</dbReference>
<dbReference type="InterPro" id="IPR011043">
    <property type="entry name" value="Gal_Oxase/kelch_b-propeller"/>
</dbReference>
<reference evidence="5" key="1">
    <citation type="submission" date="2022-08" db="EMBL/GenBank/DDBJ databases">
        <authorList>
            <consortium name="DOE Joint Genome Institute"/>
            <person name="Min B."/>
            <person name="Riley R."/>
            <person name="Sierra-Patev S."/>
            <person name="Naranjo-Ortiz M."/>
            <person name="Looney B."/>
            <person name="Konkel Z."/>
            <person name="Slot J.C."/>
            <person name="Sakamoto Y."/>
            <person name="Steenwyk J.L."/>
            <person name="Rokas A."/>
            <person name="Carro J."/>
            <person name="Camarero S."/>
            <person name="Ferreira P."/>
            <person name="Molpeceres G."/>
            <person name="Ruiz-Duenas F.J."/>
            <person name="Serrano A."/>
            <person name="Henrissat B."/>
            <person name="Drula E."/>
            <person name="Hughes K.W."/>
            <person name="Mata J.L."/>
            <person name="Ishikawa N.K."/>
            <person name="Vargas-Isla R."/>
            <person name="Ushijima S."/>
            <person name="Smith C.A."/>
            <person name="Ahrendt S."/>
            <person name="Andreopoulos W."/>
            <person name="He G."/>
            <person name="Labutti K."/>
            <person name="Lipzen A."/>
            <person name="Ng V."/>
            <person name="Sandor L."/>
            <person name="Barry K."/>
            <person name="Martinez A.T."/>
            <person name="Xiao Y."/>
            <person name="Gibbons J.G."/>
            <person name="Terashima K."/>
            <person name="Hibbett D.S."/>
            <person name="Grigoriev I.V."/>
        </authorList>
    </citation>
    <scope>NUCLEOTIDE SEQUENCE</scope>
    <source>
        <strain evidence="5">TFB9207</strain>
    </source>
</reference>
<evidence type="ECO:0000313" key="5">
    <source>
        <dbReference type="EMBL" id="KAJ3840614.1"/>
    </source>
</evidence>
<dbReference type="CDD" id="cd02851">
    <property type="entry name" value="E_set_GO_C"/>
    <property type="match status" value="1"/>
</dbReference>
<dbReference type="Proteomes" id="UP001163846">
    <property type="component" value="Unassembled WGS sequence"/>
</dbReference>
<evidence type="ECO:0000256" key="1">
    <source>
        <dbReference type="ARBA" id="ARBA00022729"/>
    </source>
</evidence>
<dbReference type="SUPFAM" id="SSF50965">
    <property type="entry name" value="Galactose oxidase, central domain"/>
    <property type="match status" value="1"/>
</dbReference>
<comment type="caution">
    <text evidence="5">The sequence shown here is derived from an EMBL/GenBank/DDBJ whole genome shotgun (WGS) entry which is preliminary data.</text>
</comment>
<name>A0AA38UGI4_9AGAR</name>
<sequence>MRSPLFLSSSLLAALYLSVLQVASVAPKGEWSFVQNGTTGITALEVILVSPTLILMFDRVLGDPLQIDGHQAWVELWNLETNTGFPLNAITDTFCASGALLSNGTMVSVGGQASELPPGVTVPPDADGRMGVRIFEPCADPAGLNCTLFEDPATLHLAANRWYPSAIRIFDGSLMIIGGTHEETPFYNTDPENSFEFFPPKDNGQTRFSPFLARTVPTNLFPRGFSLPDGKVFIVANNQSIIYDIEAQTETILPTIPNGVHVTNPMDGTATLLPLSPPDFIPEVLVCGGSNFSDATPSEDLSSQDPASDQCTRITLTPEGIERGWVIERMPEGRMMPEMVLLPNGQVLITNGAGTGYAAIASVGDPIGNSNADHPVLTPVFYDPEAPLGSRFNREGLPTSDIPRLYHSGVTLTPSGHVLSLPQAIFLAGSNPNGGVVENATFNTEFRVQFLNPPFLSRSRPTVSRMPEQIAFNEPFTVDIDIPEDLNTGDLKVALMDLGFSSHAFHASSRLVFMESQLSLNKKSLTIRAPPNNRVYPPGPAFIFVTVDDVTSTGTRVMVGNGASPPVQDQGIPFPLASAA</sequence>
<dbReference type="InterPro" id="IPR009880">
    <property type="entry name" value="Glyoxal_oxidase_N"/>
</dbReference>
<organism evidence="5 6">
    <name type="scientific">Lentinula raphanica</name>
    <dbReference type="NCBI Taxonomy" id="153919"/>
    <lineage>
        <taxon>Eukaryota</taxon>
        <taxon>Fungi</taxon>
        <taxon>Dikarya</taxon>
        <taxon>Basidiomycota</taxon>
        <taxon>Agaricomycotina</taxon>
        <taxon>Agaricomycetes</taxon>
        <taxon>Agaricomycetidae</taxon>
        <taxon>Agaricales</taxon>
        <taxon>Marasmiineae</taxon>
        <taxon>Omphalotaceae</taxon>
        <taxon>Lentinula</taxon>
    </lineage>
</organism>
<dbReference type="InterPro" id="IPR015202">
    <property type="entry name" value="GO-like_E_set"/>
</dbReference>
<dbReference type="PANTHER" id="PTHR32208">
    <property type="entry name" value="SECRETED PROTEIN-RELATED"/>
    <property type="match status" value="1"/>
</dbReference>
<evidence type="ECO:0000256" key="2">
    <source>
        <dbReference type="SAM" id="SignalP"/>
    </source>
</evidence>
<feature type="chain" id="PRO_5041250933" evidence="2">
    <location>
        <begin position="26"/>
        <end position="580"/>
    </location>
</feature>
<dbReference type="AlphaFoldDB" id="A0AA38UGI4"/>
<evidence type="ECO:0000259" key="3">
    <source>
        <dbReference type="Pfam" id="PF07250"/>
    </source>
</evidence>
<dbReference type="InterPro" id="IPR014756">
    <property type="entry name" value="Ig_E-set"/>
</dbReference>
<dbReference type="SUPFAM" id="SSF81296">
    <property type="entry name" value="E set domains"/>
    <property type="match status" value="1"/>
</dbReference>